<comment type="caution">
    <text evidence="1">The sequence shown here is derived from an EMBL/GenBank/DDBJ whole genome shotgun (WGS) entry which is preliminary data.</text>
</comment>
<name>A0ACB6V0H1_9ASCO</name>
<accession>A0ACB6V0H1</accession>
<evidence type="ECO:0000313" key="1">
    <source>
        <dbReference type="EMBL" id="KAF5093987.1"/>
    </source>
</evidence>
<reference evidence="1 2" key="1">
    <citation type="journal article" date="2020" name="Front. Microbiol.">
        <title>Phenotypic and Genetic Characterization of the Cheese Ripening Yeast Geotrichum candidum.</title>
        <authorList>
            <person name="Perkins V."/>
            <person name="Vignola S."/>
            <person name="Lessard M.H."/>
            <person name="Plante P.L."/>
            <person name="Corbeil J."/>
            <person name="Dugat-Bony E."/>
            <person name="Frenette M."/>
            <person name="Labrie S."/>
        </authorList>
    </citation>
    <scope>NUCLEOTIDE SEQUENCE [LARGE SCALE GENOMIC DNA]</scope>
    <source>
        <strain evidence="1 2">LMA-1147</strain>
    </source>
</reference>
<dbReference type="EMBL" id="QVQA01000191">
    <property type="protein sequence ID" value="KAF5093987.1"/>
    <property type="molecule type" value="Genomic_DNA"/>
</dbReference>
<proteinExistence type="predicted"/>
<organism evidence="1 2">
    <name type="scientific">Geotrichum galactomycetum</name>
    <dbReference type="NCBI Taxonomy" id="27317"/>
    <lineage>
        <taxon>Eukaryota</taxon>
        <taxon>Fungi</taxon>
        <taxon>Dikarya</taxon>
        <taxon>Ascomycota</taxon>
        <taxon>Saccharomycotina</taxon>
        <taxon>Dipodascomycetes</taxon>
        <taxon>Dipodascales</taxon>
        <taxon>Dipodascaceae</taxon>
        <taxon>Geotrichum</taxon>
    </lineage>
</organism>
<keyword evidence="2" id="KW-1185">Reference proteome</keyword>
<gene>
    <name evidence="1" type="ORF">D0Z00_003748</name>
</gene>
<dbReference type="Proteomes" id="UP000744676">
    <property type="component" value="Unassembled WGS sequence"/>
</dbReference>
<sequence>MSKHPLPRRNSDLLNIPKDIESIHQNEPPTSPRTSITSNSSGNNTETGKSVDANVLEAAAAKPPTAPAIETLDNTATSPRSSISSSNDGAGNRSLSTSPDKSPGHTWNLKDQCFNYEQYKQQIYNKVLFGRDRVKKSWHDYRFGASGDDGGKPAESETNGTGNQHHHLHEHHRHSRQNSIEDPAITASAPATSASVPPPTTSTSTHT</sequence>
<evidence type="ECO:0000313" key="2">
    <source>
        <dbReference type="Proteomes" id="UP000744676"/>
    </source>
</evidence>
<protein>
    <submittedName>
        <fullName evidence="1">Uncharacterized protein</fullName>
    </submittedName>
</protein>